<evidence type="ECO:0000256" key="1">
    <source>
        <dbReference type="ARBA" id="ARBA00004442"/>
    </source>
</evidence>
<dbReference type="Proteomes" id="UP001144341">
    <property type="component" value="Unassembled WGS sequence"/>
</dbReference>
<dbReference type="InterPro" id="IPR011990">
    <property type="entry name" value="TPR-like_helical_dom_sf"/>
</dbReference>
<keyword evidence="4" id="KW-0472">Membrane</keyword>
<dbReference type="InterPro" id="IPR012944">
    <property type="entry name" value="SusD_RagB_dom"/>
</dbReference>
<evidence type="ECO:0000256" key="4">
    <source>
        <dbReference type="ARBA" id="ARBA00023136"/>
    </source>
</evidence>
<comment type="subcellular location">
    <subcellularLocation>
        <location evidence="1">Cell outer membrane</location>
    </subcellularLocation>
</comment>
<dbReference type="Pfam" id="PF07980">
    <property type="entry name" value="SusD_RagB"/>
    <property type="match status" value="1"/>
</dbReference>
<dbReference type="SUPFAM" id="SSF48452">
    <property type="entry name" value="TPR-like"/>
    <property type="match status" value="1"/>
</dbReference>
<dbReference type="Gene3D" id="1.25.40.390">
    <property type="match status" value="1"/>
</dbReference>
<gene>
    <name evidence="8" type="ORF">O0931_16090</name>
</gene>
<dbReference type="RefSeq" id="WP_269416496.1">
    <property type="nucleotide sequence ID" value="NZ_JAPWGL010000004.1"/>
</dbReference>
<dbReference type="EMBL" id="JAPWGL010000004">
    <property type="protein sequence ID" value="MCZ4224833.1"/>
    <property type="molecule type" value="Genomic_DNA"/>
</dbReference>
<evidence type="ECO:0000256" key="5">
    <source>
        <dbReference type="ARBA" id="ARBA00023237"/>
    </source>
</evidence>
<dbReference type="PROSITE" id="PS51257">
    <property type="entry name" value="PROKAR_LIPOPROTEIN"/>
    <property type="match status" value="1"/>
</dbReference>
<dbReference type="Pfam" id="PF14322">
    <property type="entry name" value="SusD-like_3"/>
    <property type="match status" value="1"/>
</dbReference>
<protein>
    <submittedName>
        <fullName evidence="8">RagB/SusD family nutrient uptake outer membrane protein</fullName>
    </submittedName>
</protein>
<accession>A0ABT4L458</accession>
<keyword evidence="5" id="KW-0998">Cell outer membrane</keyword>
<keyword evidence="3" id="KW-0732">Signal</keyword>
<evidence type="ECO:0000256" key="3">
    <source>
        <dbReference type="ARBA" id="ARBA00022729"/>
    </source>
</evidence>
<comment type="caution">
    <text evidence="8">The sequence shown here is derived from an EMBL/GenBank/DDBJ whole genome shotgun (WGS) entry which is preliminary data.</text>
</comment>
<sequence>MKKIFFISILLTISFSFLSCQKEFLAKKPDKAVLVPATLEDFNALMDNLTIFNTGTALQEISADDFQVTDATAASFTTTIQKNSYTWATDIYENQPCSDWNIPYQQVFYANVILDGLETVKQDAASSANWNAVKGNALFHRAFAFYNLVQLFAKGYDKSTANTDLGIPIRLTADVNQKVGRGSVQQVYDQVLKDLLDAEKLLPVQTAYKSRPSRAAVNALLARIYLNMENYEQAKNYAASALALNRSLLDYNKLSLTAINPFPSSPANDNPEIIFYEKLISYGFTSSTRTTVADDLYQLYASKDLRKSIFFAGSGPYYVKGRYTGSRLQLFGGLTVDEMYLIHAECLARSGNFADAINELNTLLVTRWVKGTYTPLVAANADEALNIVLQERRKELAFRGLRWGDLKRLNKDQRFAKKISRMVSGTLYTLAPGDKRYVLPIPFQETSTSGIPQNER</sequence>
<comment type="similarity">
    <text evidence="2">Belongs to the SusD family.</text>
</comment>
<feature type="domain" description="RagB/SusD" evidence="6">
    <location>
        <begin position="338"/>
        <end position="449"/>
    </location>
</feature>
<evidence type="ECO:0000259" key="6">
    <source>
        <dbReference type="Pfam" id="PF07980"/>
    </source>
</evidence>
<evidence type="ECO:0000313" key="8">
    <source>
        <dbReference type="EMBL" id="MCZ4224833.1"/>
    </source>
</evidence>
<evidence type="ECO:0000259" key="7">
    <source>
        <dbReference type="Pfam" id="PF14322"/>
    </source>
</evidence>
<feature type="domain" description="SusD-like N-terminal" evidence="7">
    <location>
        <begin position="23"/>
        <end position="226"/>
    </location>
</feature>
<evidence type="ECO:0000313" key="9">
    <source>
        <dbReference type="Proteomes" id="UP001144341"/>
    </source>
</evidence>
<evidence type="ECO:0000256" key="2">
    <source>
        <dbReference type="ARBA" id="ARBA00006275"/>
    </source>
</evidence>
<proteinExistence type="inferred from homology"/>
<keyword evidence="9" id="KW-1185">Reference proteome</keyword>
<dbReference type="InterPro" id="IPR033985">
    <property type="entry name" value="SusD-like_N"/>
</dbReference>
<reference evidence="8" key="1">
    <citation type="submission" date="2022-12" db="EMBL/GenBank/DDBJ databases">
        <title>Genome sequence of SJ11.</title>
        <authorList>
            <person name="Woo H."/>
        </authorList>
    </citation>
    <scope>NUCLEOTIDE SEQUENCE</scope>
    <source>
        <strain evidence="8">SJ11</strain>
    </source>
</reference>
<name>A0ABT4L458_9SPHI</name>
<organism evidence="8 9">
    <name type="scientific">Pedobacter rhodius</name>
    <dbReference type="NCBI Taxonomy" id="3004098"/>
    <lineage>
        <taxon>Bacteria</taxon>
        <taxon>Pseudomonadati</taxon>
        <taxon>Bacteroidota</taxon>
        <taxon>Sphingobacteriia</taxon>
        <taxon>Sphingobacteriales</taxon>
        <taxon>Sphingobacteriaceae</taxon>
        <taxon>Pedobacter</taxon>
    </lineage>
</organism>